<protein>
    <recommendedName>
        <fullName evidence="2">histidine kinase</fullName>
        <ecNumber evidence="2">2.7.13.3</ecNumber>
    </recommendedName>
</protein>
<sequence>MNQKLENVLFGVSQSELIDLGDLQRASQLIVESICKGLNVDRAGIWLLSKDKQSIECFLLLDKAAQQDKITLNRQDFPRYFQALDTERIIAANDACQHAATSEFSEVYLKPQGITSMLDGPIRHGGKMIGIICCEHRGDIRQWTRDEEVFVASLADLFGRAVNANEVRSHQHQLAELNAQLESTVIERTRELQQALAHLKSTQVSLIESEKLAALGNLVAGVAHEVNTPLGIAVTSTSHCIDELNKIKKKFANDELDEAEFNDFIETMTDGLLLIERNLSRAAELVHNFKRTSADQLTLEKEYFNLSEYLEQISTPLRPLTRKNRIGLDIQFAENVMVESYPGAIAQIFTNLVSNCFRHAFPEGFQGDKRIILGVEESGDEIKMFYKDNGIGLSAETKERIFEPFYTTARNAGGTGLGMSIVYNLVTQKLGGRIVLVSEVNQGLEIDIFINKK</sequence>
<dbReference type="PROSITE" id="PS50109">
    <property type="entry name" value="HIS_KIN"/>
    <property type="match status" value="1"/>
</dbReference>
<dbReference type="InterPro" id="IPR004358">
    <property type="entry name" value="Sig_transdc_His_kin-like_C"/>
</dbReference>
<dbReference type="RefSeq" id="WP_167676465.1">
    <property type="nucleotide sequence ID" value="NZ_CP050313.1"/>
</dbReference>
<dbReference type="SMART" id="SM00065">
    <property type="entry name" value="GAF"/>
    <property type="match status" value="1"/>
</dbReference>
<dbReference type="Pfam" id="PF02518">
    <property type="entry name" value="HATPase_c"/>
    <property type="match status" value="1"/>
</dbReference>
<evidence type="ECO:0000313" key="4">
    <source>
        <dbReference type="EMBL" id="QIR14078.1"/>
    </source>
</evidence>
<feature type="domain" description="Histidine kinase" evidence="3">
    <location>
        <begin position="221"/>
        <end position="453"/>
    </location>
</feature>
<accession>A0A6G9QI47</accession>
<name>A0A6G9QI47_9GAMM</name>
<gene>
    <name evidence="4" type="ORF">HBH39_05905</name>
</gene>
<reference evidence="4 5" key="1">
    <citation type="submission" date="2020-03" db="EMBL/GenBank/DDBJ databases">
        <title>Complete genome sequence of Shewanella sp.</title>
        <authorList>
            <person name="Kim Y.-S."/>
            <person name="Kim S.-J."/>
            <person name="Jung H.-K."/>
            <person name="Kim K.-H."/>
        </authorList>
    </citation>
    <scope>NUCLEOTIDE SEQUENCE [LARGE SCALE GENOMIC DNA]</scope>
    <source>
        <strain evidence="4 5">PN3F2</strain>
    </source>
</reference>
<dbReference type="CDD" id="cd00075">
    <property type="entry name" value="HATPase"/>
    <property type="match status" value="1"/>
</dbReference>
<dbReference type="SUPFAM" id="SSF47384">
    <property type="entry name" value="Homodimeric domain of signal transducing histidine kinase"/>
    <property type="match status" value="1"/>
</dbReference>
<evidence type="ECO:0000256" key="1">
    <source>
        <dbReference type="ARBA" id="ARBA00000085"/>
    </source>
</evidence>
<dbReference type="SUPFAM" id="SSF55874">
    <property type="entry name" value="ATPase domain of HSP90 chaperone/DNA topoisomerase II/histidine kinase"/>
    <property type="match status" value="1"/>
</dbReference>
<dbReference type="AlphaFoldDB" id="A0A6G9QI47"/>
<evidence type="ECO:0000259" key="3">
    <source>
        <dbReference type="PROSITE" id="PS50109"/>
    </source>
</evidence>
<proteinExistence type="predicted"/>
<dbReference type="Proteomes" id="UP000502608">
    <property type="component" value="Chromosome"/>
</dbReference>
<evidence type="ECO:0000313" key="5">
    <source>
        <dbReference type="Proteomes" id="UP000502608"/>
    </source>
</evidence>
<dbReference type="InterPro" id="IPR036097">
    <property type="entry name" value="HisK_dim/P_sf"/>
</dbReference>
<dbReference type="InterPro" id="IPR029016">
    <property type="entry name" value="GAF-like_dom_sf"/>
</dbReference>
<dbReference type="Pfam" id="PF01590">
    <property type="entry name" value="GAF"/>
    <property type="match status" value="1"/>
</dbReference>
<dbReference type="Gene3D" id="1.10.287.130">
    <property type="match status" value="1"/>
</dbReference>
<comment type="catalytic activity">
    <reaction evidence="1">
        <text>ATP + protein L-histidine = ADP + protein N-phospho-L-histidine.</text>
        <dbReference type="EC" id="2.7.13.3"/>
    </reaction>
</comment>
<dbReference type="SMART" id="SM00387">
    <property type="entry name" value="HATPase_c"/>
    <property type="match status" value="1"/>
</dbReference>
<dbReference type="PRINTS" id="PR00344">
    <property type="entry name" value="BCTRLSENSOR"/>
</dbReference>
<dbReference type="EMBL" id="CP050313">
    <property type="protein sequence ID" value="QIR14078.1"/>
    <property type="molecule type" value="Genomic_DNA"/>
</dbReference>
<evidence type="ECO:0000256" key="2">
    <source>
        <dbReference type="ARBA" id="ARBA00012438"/>
    </source>
</evidence>
<dbReference type="InterPro" id="IPR036890">
    <property type="entry name" value="HATPase_C_sf"/>
</dbReference>
<dbReference type="PANTHER" id="PTHR43065:SF47">
    <property type="match status" value="1"/>
</dbReference>
<dbReference type="SUPFAM" id="SSF55781">
    <property type="entry name" value="GAF domain-like"/>
    <property type="match status" value="1"/>
</dbReference>
<keyword evidence="5" id="KW-1185">Reference proteome</keyword>
<dbReference type="Gene3D" id="3.30.450.40">
    <property type="match status" value="1"/>
</dbReference>
<keyword evidence="4" id="KW-0418">Kinase</keyword>
<dbReference type="InterPro" id="IPR005467">
    <property type="entry name" value="His_kinase_dom"/>
</dbReference>
<dbReference type="InterPro" id="IPR003594">
    <property type="entry name" value="HATPase_dom"/>
</dbReference>
<dbReference type="EC" id="2.7.13.3" evidence="2"/>
<dbReference type="GO" id="GO:0000155">
    <property type="term" value="F:phosphorelay sensor kinase activity"/>
    <property type="evidence" value="ECO:0007669"/>
    <property type="project" value="InterPro"/>
</dbReference>
<keyword evidence="4" id="KW-0808">Transferase</keyword>
<dbReference type="Gene3D" id="3.30.565.10">
    <property type="entry name" value="Histidine kinase-like ATPase, C-terminal domain"/>
    <property type="match status" value="1"/>
</dbReference>
<dbReference type="KEGG" id="saes:HBH39_05905"/>
<organism evidence="4 5">
    <name type="scientific">Shewanella aestuarii</name>
    <dbReference type="NCBI Taxonomy" id="1028752"/>
    <lineage>
        <taxon>Bacteria</taxon>
        <taxon>Pseudomonadati</taxon>
        <taxon>Pseudomonadota</taxon>
        <taxon>Gammaproteobacteria</taxon>
        <taxon>Alteromonadales</taxon>
        <taxon>Shewanellaceae</taxon>
        <taxon>Shewanella</taxon>
    </lineage>
</organism>
<dbReference type="PANTHER" id="PTHR43065">
    <property type="entry name" value="SENSOR HISTIDINE KINASE"/>
    <property type="match status" value="1"/>
</dbReference>
<dbReference type="InterPro" id="IPR003018">
    <property type="entry name" value="GAF"/>
</dbReference>